<evidence type="ECO:0000259" key="5">
    <source>
        <dbReference type="Pfam" id="PF22740"/>
    </source>
</evidence>
<dbReference type="GO" id="GO:0005525">
    <property type="term" value="F:GTP binding"/>
    <property type="evidence" value="ECO:0007669"/>
    <property type="project" value="UniProtKB-KW"/>
</dbReference>
<dbReference type="EMBL" id="BARV01029570">
    <property type="protein sequence ID" value="GAI32867.1"/>
    <property type="molecule type" value="Genomic_DNA"/>
</dbReference>
<organism evidence="6">
    <name type="scientific">marine sediment metagenome</name>
    <dbReference type="NCBI Taxonomy" id="412755"/>
    <lineage>
        <taxon>unclassified sequences</taxon>
        <taxon>metagenomes</taxon>
        <taxon>ecological metagenomes</taxon>
    </lineage>
</organism>
<dbReference type="GO" id="GO:0005524">
    <property type="term" value="F:ATP binding"/>
    <property type="evidence" value="ECO:0007669"/>
    <property type="project" value="UniProtKB-KW"/>
</dbReference>
<accession>X1MMI9</accession>
<dbReference type="PANTHER" id="PTHR30448">
    <property type="entry name" value="RNASE ADAPTER PROTEIN RAPZ"/>
    <property type="match status" value="1"/>
</dbReference>
<gene>
    <name evidence="6" type="ORF">S06H3_47122</name>
</gene>
<dbReference type="Gene3D" id="3.40.50.300">
    <property type="entry name" value="P-loop containing nucleotide triphosphate hydrolases"/>
    <property type="match status" value="1"/>
</dbReference>
<evidence type="ECO:0000256" key="1">
    <source>
        <dbReference type="ARBA" id="ARBA00022741"/>
    </source>
</evidence>
<sequence length="234" mass="27398">KLAFVMDLRERDFLQRYPDVFTKLKEEGYLFEILFLEASTEALLRRYSQTRRKHPLSEKKSLLEGIQAEREELKGLREIADHIIDTSNYNVHELKEIILNHVIKAVPAKEMKIYILSFGFKYGTPHDADLVIDVRFLPNPYFVQELKNLDGTSPMVKKYMNKWKETHSFLKKYLDLLNYLIPLYEKEGKSSLTIAVGCTAGTHRSVSIADNIFQELKKTTNFITLTHRDIQLDR</sequence>
<dbReference type="InterPro" id="IPR053931">
    <property type="entry name" value="RapZ_C"/>
</dbReference>
<dbReference type="NCBIfam" id="NF003828">
    <property type="entry name" value="PRK05416.1"/>
    <property type="match status" value="1"/>
</dbReference>
<dbReference type="AlphaFoldDB" id="X1MMI9"/>
<evidence type="ECO:0000259" key="4">
    <source>
        <dbReference type="Pfam" id="PF03668"/>
    </source>
</evidence>
<comment type="caution">
    <text evidence="6">The sequence shown here is derived from an EMBL/GenBank/DDBJ whole genome shotgun (WGS) entry which is preliminary data.</text>
</comment>
<name>X1MMI9_9ZZZZ</name>
<protein>
    <recommendedName>
        <fullName evidence="7">RNase adaptor protein RapZ</fullName>
    </recommendedName>
</protein>
<evidence type="ECO:0000256" key="2">
    <source>
        <dbReference type="ARBA" id="ARBA00022840"/>
    </source>
</evidence>
<keyword evidence="2" id="KW-0067">ATP-binding</keyword>
<feature type="domain" description="RapZ C-terminal" evidence="5">
    <location>
        <begin position="111"/>
        <end position="231"/>
    </location>
</feature>
<dbReference type="Pfam" id="PF22740">
    <property type="entry name" value="PapZ_C"/>
    <property type="match status" value="1"/>
</dbReference>
<feature type="domain" description="RapZ-like N-terminal" evidence="4">
    <location>
        <begin position="1"/>
        <end position="101"/>
    </location>
</feature>
<dbReference type="InterPro" id="IPR005337">
    <property type="entry name" value="RapZ-like"/>
</dbReference>
<dbReference type="Pfam" id="PF03668">
    <property type="entry name" value="RapZ-like_N"/>
    <property type="match status" value="1"/>
</dbReference>
<evidence type="ECO:0000313" key="6">
    <source>
        <dbReference type="EMBL" id="GAI32867.1"/>
    </source>
</evidence>
<evidence type="ECO:0008006" key="7">
    <source>
        <dbReference type="Google" id="ProtNLM"/>
    </source>
</evidence>
<evidence type="ECO:0000256" key="3">
    <source>
        <dbReference type="ARBA" id="ARBA00023134"/>
    </source>
</evidence>
<proteinExistence type="predicted"/>
<dbReference type="SUPFAM" id="SSF52540">
    <property type="entry name" value="P-loop containing nucleoside triphosphate hydrolases"/>
    <property type="match status" value="1"/>
</dbReference>
<feature type="non-terminal residue" evidence="6">
    <location>
        <position position="1"/>
    </location>
</feature>
<dbReference type="InterPro" id="IPR027417">
    <property type="entry name" value="P-loop_NTPase"/>
</dbReference>
<reference evidence="6" key="1">
    <citation type="journal article" date="2014" name="Front. Microbiol.">
        <title>High frequency of phylogenetically diverse reductive dehalogenase-homologous genes in deep subseafloor sedimentary metagenomes.</title>
        <authorList>
            <person name="Kawai M."/>
            <person name="Futagami T."/>
            <person name="Toyoda A."/>
            <person name="Takaki Y."/>
            <person name="Nishi S."/>
            <person name="Hori S."/>
            <person name="Arai W."/>
            <person name="Tsubouchi T."/>
            <person name="Morono Y."/>
            <person name="Uchiyama I."/>
            <person name="Ito T."/>
            <person name="Fujiyama A."/>
            <person name="Inagaki F."/>
            <person name="Takami H."/>
        </authorList>
    </citation>
    <scope>NUCLEOTIDE SEQUENCE</scope>
    <source>
        <strain evidence="6">Expedition CK06-06</strain>
    </source>
</reference>
<dbReference type="PANTHER" id="PTHR30448:SF0">
    <property type="entry name" value="RNASE ADAPTER PROTEIN RAPZ"/>
    <property type="match status" value="1"/>
</dbReference>
<keyword evidence="1" id="KW-0547">Nucleotide-binding</keyword>
<dbReference type="InterPro" id="IPR053930">
    <property type="entry name" value="RapZ-like_N"/>
</dbReference>
<keyword evidence="3" id="KW-0342">GTP-binding</keyword>